<dbReference type="RefSeq" id="WP_083561642.1">
    <property type="nucleotide sequence ID" value="NZ_AQQV01000002.1"/>
</dbReference>
<evidence type="ECO:0000313" key="1">
    <source>
        <dbReference type="EMBL" id="ORE87407.1"/>
    </source>
</evidence>
<proteinExistence type="predicted"/>
<keyword evidence="2" id="KW-1185">Reference proteome</keyword>
<dbReference type="STRING" id="1317117.ATO7_10207"/>
<name>A0A1Y1SEI4_9GAMM</name>
<protein>
    <submittedName>
        <fullName evidence="1">Uncharacterized protein</fullName>
    </submittedName>
</protein>
<dbReference type="OrthoDB" id="9770435at2"/>
<sequence length="226" mass="25017">MFKIVLGCSHERDPAQAVGTVIAHAMSGLADARAQAGILLNSGHKSDSTLLRAIHETWPSINLIGCAGPGHNDQPSLSLLLLNSPDLVFHVTSGALNQTPQAAAEHALSTFMDQAHNLALYLSLHDQSQPWPEDFVHAATRLLPEQCACLEPLLPPVEKPWQMDRYYQGREVTNERLPLLLASNRVNDASGWRFTRQPGIVRKQHGEAVYEYDRLIGDRRRRQPAA</sequence>
<dbReference type="AlphaFoldDB" id="A0A1Y1SEI4"/>
<dbReference type="EMBL" id="AQQV01000002">
    <property type="protein sequence ID" value="ORE87407.1"/>
    <property type="molecule type" value="Genomic_DNA"/>
</dbReference>
<comment type="caution">
    <text evidence="1">The sequence shown here is derived from an EMBL/GenBank/DDBJ whole genome shotgun (WGS) entry which is preliminary data.</text>
</comment>
<reference evidence="1 2" key="1">
    <citation type="submission" date="2013-04" db="EMBL/GenBank/DDBJ databases">
        <title>Oceanococcus atlanticus 22II-S10r2 Genome Sequencing.</title>
        <authorList>
            <person name="Lai Q."/>
            <person name="Li G."/>
            <person name="Shao Z."/>
        </authorList>
    </citation>
    <scope>NUCLEOTIDE SEQUENCE [LARGE SCALE GENOMIC DNA]</scope>
    <source>
        <strain evidence="1 2">22II-S10r2</strain>
    </source>
</reference>
<evidence type="ECO:0000313" key="2">
    <source>
        <dbReference type="Proteomes" id="UP000192342"/>
    </source>
</evidence>
<dbReference type="Proteomes" id="UP000192342">
    <property type="component" value="Unassembled WGS sequence"/>
</dbReference>
<accession>A0A1Y1SEI4</accession>
<gene>
    <name evidence="1" type="ORF">ATO7_10207</name>
</gene>
<organism evidence="1 2">
    <name type="scientific">Oceanococcus atlanticus</name>
    <dbReference type="NCBI Taxonomy" id="1317117"/>
    <lineage>
        <taxon>Bacteria</taxon>
        <taxon>Pseudomonadati</taxon>
        <taxon>Pseudomonadota</taxon>
        <taxon>Gammaproteobacteria</taxon>
        <taxon>Chromatiales</taxon>
        <taxon>Oceanococcaceae</taxon>
        <taxon>Oceanococcus</taxon>
    </lineage>
</organism>